<name>A0A374NK50_9FIRM</name>
<dbReference type="EMBL" id="QSOE01000060">
    <property type="protein sequence ID" value="RGI86369.1"/>
    <property type="molecule type" value="Genomic_DNA"/>
</dbReference>
<evidence type="ECO:0000313" key="2">
    <source>
        <dbReference type="Proteomes" id="UP000262524"/>
    </source>
</evidence>
<sequence length="203" mass="23852">MQTLFAAYNKGEWNQLEKLGDMSSALYKEKESIIEGLPSFTGTMVKEYFSCIDFKKEEEKAVCYVKDKEQLKKAFLQFMMPFYPYYYKQLSEGGLRHTALLQPNTLRLFQQLTGKKFRPGYRNRYTTGVRAFEWDKNRYKVYGKDGKLLCDAIFGTDGIIEGYGQKKYTDETHPDWNIVEEGNWENGTFEGGILRYEYKKPVE</sequence>
<accession>A0A374NK50</accession>
<dbReference type="AlphaFoldDB" id="A0A374NK50"/>
<protein>
    <submittedName>
        <fullName evidence="1">Uncharacterized protein</fullName>
    </submittedName>
</protein>
<evidence type="ECO:0000313" key="1">
    <source>
        <dbReference type="EMBL" id="RGI86369.1"/>
    </source>
</evidence>
<reference evidence="1 2" key="1">
    <citation type="submission" date="2018-08" db="EMBL/GenBank/DDBJ databases">
        <title>A genome reference for cultivated species of the human gut microbiota.</title>
        <authorList>
            <person name="Zou Y."/>
            <person name="Xue W."/>
            <person name="Luo G."/>
        </authorList>
    </citation>
    <scope>NUCLEOTIDE SEQUENCE [LARGE SCALE GENOMIC DNA]</scope>
    <source>
        <strain evidence="1 2">TM10-1AC</strain>
    </source>
</reference>
<gene>
    <name evidence="1" type="ORF">DXD91_09525</name>
</gene>
<dbReference type="Proteomes" id="UP000262524">
    <property type="component" value="Unassembled WGS sequence"/>
</dbReference>
<proteinExistence type="predicted"/>
<comment type="caution">
    <text evidence="1">The sequence shown here is derived from an EMBL/GenBank/DDBJ whole genome shotgun (WGS) entry which is preliminary data.</text>
</comment>
<organism evidence="1 2">
    <name type="scientific">Anaerobutyricum hallii</name>
    <dbReference type="NCBI Taxonomy" id="39488"/>
    <lineage>
        <taxon>Bacteria</taxon>
        <taxon>Bacillati</taxon>
        <taxon>Bacillota</taxon>
        <taxon>Clostridia</taxon>
        <taxon>Lachnospirales</taxon>
        <taxon>Lachnospiraceae</taxon>
        <taxon>Anaerobutyricum</taxon>
    </lineage>
</organism>